<dbReference type="EMBL" id="RBEE01000001">
    <property type="protein sequence ID" value="RNL56905.1"/>
    <property type="molecule type" value="Genomic_DNA"/>
</dbReference>
<accession>A0A3N0C331</accession>
<dbReference type="PANTHER" id="PTHR46401">
    <property type="entry name" value="GLYCOSYLTRANSFERASE WBBK-RELATED"/>
    <property type="match status" value="1"/>
</dbReference>
<dbReference type="Gene3D" id="3.40.50.2000">
    <property type="entry name" value="Glycogen Phosphorylase B"/>
    <property type="match status" value="1"/>
</dbReference>
<evidence type="ECO:0000313" key="2">
    <source>
        <dbReference type="EMBL" id="RNL56905.1"/>
    </source>
</evidence>
<protein>
    <submittedName>
        <fullName evidence="2">Glycosyltransferase</fullName>
    </submittedName>
</protein>
<keyword evidence="2" id="KW-0808">Transferase</keyword>
<dbReference type="GO" id="GO:0016757">
    <property type="term" value="F:glycosyltransferase activity"/>
    <property type="evidence" value="ECO:0007669"/>
    <property type="project" value="InterPro"/>
</dbReference>
<evidence type="ECO:0000313" key="3">
    <source>
        <dbReference type="Proteomes" id="UP000274046"/>
    </source>
</evidence>
<dbReference type="InterPro" id="IPR001296">
    <property type="entry name" value="Glyco_trans_1"/>
</dbReference>
<dbReference type="Pfam" id="PF00534">
    <property type="entry name" value="Glycos_transf_1"/>
    <property type="match status" value="1"/>
</dbReference>
<dbReference type="OrthoDB" id="9801609at2"/>
<dbReference type="AlphaFoldDB" id="A0A3N0C331"/>
<feature type="domain" description="Glycosyl transferase family 1" evidence="1">
    <location>
        <begin position="204"/>
        <end position="353"/>
    </location>
</feature>
<gene>
    <name evidence="2" type="ORF">D7004_00370</name>
</gene>
<proteinExistence type="predicted"/>
<sequence length="378" mass="44512">MVEKKQITLIYSYNDNWIGGTYYILNIIKSLKFLGENDQPRILVVCDIGTDRTEILKIGYKFIDFLEFSFEFNIGERIINKIGRLILGKLLVKKKIPIKDVKNLYPVSDFISTTNVTGFYYWIPDFQEHYLPQFFSKGDLASRFKAQNSLVKGKYPIVFSSQNAYDDYEKFYPHNQNEKKVLRFVSILGAKYLDINIDVVLEKFKLKKPYFIVPNQFWRHKNHIVILKAVKLLAQKRKDFHVVFTGKEHDFRHPEHVPELKQFIKDNNLEDRFSFLGFIDRNEQLCLMKHSISIIQPSLFEGWSTVVEDTKAINHFIVLSDINLHREQINQNCLFFDPYSDQALADKMEEVLRGVNIVENNYSDEIMKSGLKFISLFN</sequence>
<evidence type="ECO:0000259" key="1">
    <source>
        <dbReference type="Pfam" id="PF00534"/>
    </source>
</evidence>
<dbReference type="SUPFAM" id="SSF53756">
    <property type="entry name" value="UDP-Glycosyltransferase/glycogen phosphorylase"/>
    <property type="match status" value="1"/>
</dbReference>
<name>A0A3N0C331_9SPHI</name>
<dbReference type="Proteomes" id="UP000274046">
    <property type="component" value="Unassembled WGS sequence"/>
</dbReference>
<keyword evidence="3" id="KW-1185">Reference proteome</keyword>
<dbReference type="RefSeq" id="WP_123203887.1">
    <property type="nucleotide sequence ID" value="NZ_RBEE01000001.1"/>
</dbReference>
<comment type="caution">
    <text evidence="2">The sequence shown here is derived from an EMBL/GenBank/DDBJ whole genome shotgun (WGS) entry which is preliminary data.</text>
</comment>
<organism evidence="2 3">
    <name type="scientific">Pedobacter jejuensis</name>
    <dbReference type="NCBI Taxonomy" id="1268550"/>
    <lineage>
        <taxon>Bacteria</taxon>
        <taxon>Pseudomonadati</taxon>
        <taxon>Bacteroidota</taxon>
        <taxon>Sphingobacteriia</taxon>
        <taxon>Sphingobacteriales</taxon>
        <taxon>Sphingobacteriaceae</taxon>
        <taxon>Pedobacter</taxon>
    </lineage>
</organism>
<reference evidence="2 3" key="1">
    <citation type="submission" date="2018-10" db="EMBL/GenBank/DDBJ databases">
        <title>Genome sequencing of Pedobacter jejuensis TNB23.</title>
        <authorList>
            <person name="Cho Y.-J."/>
            <person name="Cho A."/>
            <person name="Kim O.-S."/>
        </authorList>
    </citation>
    <scope>NUCLEOTIDE SEQUENCE [LARGE SCALE GENOMIC DNA]</scope>
    <source>
        <strain evidence="2 3">TNB23</strain>
    </source>
</reference>
<dbReference type="PANTHER" id="PTHR46401:SF8">
    <property type="entry name" value="BLL6006 PROTEIN"/>
    <property type="match status" value="1"/>
</dbReference>